<proteinExistence type="predicted"/>
<dbReference type="EMBL" id="LVWI01000114">
    <property type="protein sequence ID" value="OKP76641.1"/>
    <property type="molecule type" value="Genomic_DNA"/>
</dbReference>
<sequence length="148" mass="15282">MNSAHGGGAGARIGGLRLTHSQLGLPIALANGGLQYALSGWCQEPGSGSNVYLEQMPGGRSGLQPSGVTPAGSVPDEDVQCIRISNTAESEMTVLRYEELIPVREGDHYSMQTALSLEAPLSGGIRAECPFPECCEAAAGTGTALPHF</sequence>
<dbReference type="Proteomes" id="UP000186058">
    <property type="component" value="Unassembled WGS sequence"/>
</dbReference>
<keyword evidence="2" id="KW-1185">Reference proteome</keyword>
<evidence type="ECO:0000313" key="2">
    <source>
        <dbReference type="Proteomes" id="UP000186058"/>
    </source>
</evidence>
<dbReference type="RefSeq" id="WP_074109567.1">
    <property type="nucleotide sequence ID" value="NZ_LVWI01000114.1"/>
</dbReference>
<reference evidence="1 2" key="1">
    <citation type="submission" date="2016-03" db="EMBL/GenBank/DDBJ databases">
        <authorList>
            <person name="Sant'Anna F.H."/>
            <person name="Ambrosini A."/>
            <person name="Souza R."/>
            <person name="Bach E."/>
            <person name="Fernandes G."/>
            <person name="Balsanelli E."/>
            <person name="Baura V.A."/>
            <person name="Souza E.M."/>
            <person name="Passaglia L."/>
        </authorList>
    </citation>
    <scope>NUCLEOTIDE SEQUENCE [LARGE SCALE GENOMIC DNA]</scope>
    <source>
        <strain evidence="1 2">P26E</strain>
    </source>
</reference>
<evidence type="ECO:0000313" key="1">
    <source>
        <dbReference type="EMBL" id="OKP76641.1"/>
    </source>
</evidence>
<name>A0ABX3EGB1_9BACL</name>
<protein>
    <submittedName>
        <fullName evidence="1">Uncharacterized protein</fullName>
    </submittedName>
</protein>
<gene>
    <name evidence="1" type="ORF">A3844_30705</name>
</gene>
<comment type="caution">
    <text evidence="1">The sequence shown here is derived from an EMBL/GenBank/DDBJ whole genome shotgun (WGS) entry which is preliminary data.</text>
</comment>
<organism evidence="1 2">
    <name type="scientific">Paenibacillus helianthi</name>
    <dbReference type="NCBI Taxonomy" id="1349432"/>
    <lineage>
        <taxon>Bacteria</taxon>
        <taxon>Bacillati</taxon>
        <taxon>Bacillota</taxon>
        <taxon>Bacilli</taxon>
        <taxon>Bacillales</taxon>
        <taxon>Paenibacillaceae</taxon>
        <taxon>Paenibacillus</taxon>
    </lineage>
</organism>
<accession>A0ABX3EGB1</accession>